<evidence type="ECO:0000313" key="2">
    <source>
        <dbReference type="Proteomes" id="UP000789738"/>
    </source>
</evidence>
<dbReference type="EMBL" id="CAKJVE010000004">
    <property type="protein sequence ID" value="CAG9706858.1"/>
    <property type="molecule type" value="Genomic_DNA"/>
</dbReference>
<comment type="caution">
    <text evidence="1">The sequence shown here is derived from an EMBL/GenBank/DDBJ whole genome shotgun (WGS) entry which is preliminary data.</text>
</comment>
<proteinExistence type="predicted"/>
<sequence length="46" mass="5604">MFILYMCNMSILCLNIKCLNKELDLCINLRKFTIGFLLIFYQYNFK</sequence>
<organism evidence="1 2">
    <name type="scientific">Clostridium neonatale</name>
    <dbReference type="NCBI Taxonomy" id="137838"/>
    <lineage>
        <taxon>Bacteria</taxon>
        <taxon>Bacillati</taxon>
        <taxon>Bacillota</taxon>
        <taxon>Clostridia</taxon>
        <taxon>Eubacteriales</taxon>
        <taxon>Clostridiaceae</taxon>
        <taxon>Clostridium</taxon>
    </lineage>
</organism>
<name>A0AA86MP19_9CLOT</name>
<gene>
    <name evidence="1" type="ORF">CNEO_42693</name>
</gene>
<reference evidence="1" key="1">
    <citation type="submission" date="2021-10" db="EMBL/GenBank/DDBJ databases">
        <authorList>
            <person name="Mesa V."/>
        </authorList>
    </citation>
    <scope>NUCLEOTIDE SEQUENCE</scope>
    <source>
        <strain evidence="1">CC3_PB</strain>
    </source>
</reference>
<accession>A0AA86MP19</accession>
<dbReference type="Proteomes" id="UP000789738">
    <property type="component" value="Unassembled WGS sequence"/>
</dbReference>
<dbReference type="AlphaFoldDB" id="A0AA86MP19"/>
<protein>
    <submittedName>
        <fullName evidence="1">Uncharacterized protein</fullName>
    </submittedName>
</protein>
<evidence type="ECO:0000313" key="1">
    <source>
        <dbReference type="EMBL" id="CAG9706858.1"/>
    </source>
</evidence>